<keyword evidence="3" id="KW-1185">Reference proteome</keyword>
<reference evidence="2 3" key="1">
    <citation type="journal article" date="2015" name="Sci. Rep.">
        <title>The genome of Leishmania panamensis: insights into genomics of the L. (Viannia) subgenus.</title>
        <authorList>
            <person name="Llanes A."/>
            <person name="Restrepo C.M."/>
            <person name="Vecchio G.D."/>
            <person name="Anguizola F.J."/>
            <person name="Lleonart R."/>
        </authorList>
    </citation>
    <scope>NUCLEOTIDE SEQUENCE [LARGE SCALE GENOMIC DNA]</scope>
    <source>
        <strain evidence="2 3">MHOM/PA/94/PSC-1</strain>
    </source>
</reference>
<sequence length="146" mass="16652">MASFLSLEVNLVMVPVLVLFLLYCVPIRVISTTAERITRLVEGHSFNGFTIMSAMAIISSFSFLFHFLEWHSKYNAKQRFTDISLQLQHDNKRLRVERNMYIQLITCVLCLAVKKCAVLQARQESRQAERTADSRSTAATAHPKTA</sequence>
<evidence type="ECO:0000256" key="1">
    <source>
        <dbReference type="SAM" id="Phobius"/>
    </source>
</evidence>
<feature type="transmembrane region" description="Helical" evidence="1">
    <location>
        <begin position="46"/>
        <end position="68"/>
    </location>
</feature>
<dbReference type="KEGG" id="lpan:LPMP_312560"/>
<dbReference type="VEuPathDB" id="TriTrypDB:LPMP_312560"/>
<dbReference type="Proteomes" id="UP000063063">
    <property type="component" value="Chromosome 31"/>
</dbReference>
<organism evidence="2 3">
    <name type="scientific">Leishmania panamensis</name>
    <dbReference type="NCBI Taxonomy" id="5679"/>
    <lineage>
        <taxon>Eukaryota</taxon>
        <taxon>Discoba</taxon>
        <taxon>Euglenozoa</taxon>
        <taxon>Kinetoplastea</taxon>
        <taxon>Metakinetoplastina</taxon>
        <taxon>Trypanosomatida</taxon>
        <taxon>Trypanosomatidae</taxon>
        <taxon>Leishmaniinae</taxon>
        <taxon>Leishmania</taxon>
        <taxon>Leishmania guyanensis species complex</taxon>
    </lineage>
</organism>
<dbReference type="EMBL" id="CP009400">
    <property type="protein sequence ID" value="AIO00841.1"/>
    <property type="molecule type" value="Genomic_DNA"/>
</dbReference>
<feature type="transmembrane region" description="Helical" evidence="1">
    <location>
        <begin position="12"/>
        <end position="34"/>
    </location>
</feature>
<dbReference type="eggNOG" id="ENOG502SAJV">
    <property type="taxonomic scope" value="Eukaryota"/>
</dbReference>
<proteinExistence type="predicted"/>
<dbReference type="OrthoDB" id="247630at2759"/>
<keyword evidence="1" id="KW-1133">Transmembrane helix</keyword>
<evidence type="ECO:0000313" key="2">
    <source>
        <dbReference type="EMBL" id="AIO00841.1"/>
    </source>
</evidence>
<dbReference type="GeneID" id="22577682"/>
<keyword evidence="1" id="KW-0812">Transmembrane</keyword>
<dbReference type="AlphaFoldDB" id="A0A088RY18"/>
<accession>A0A088RY18</accession>
<gene>
    <name evidence="2" type="ORF">LPMP_312560</name>
</gene>
<name>A0A088RY18_LEIPA</name>
<dbReference type="RefSeq" id="XP_010701641.1">
    <property type="nucleotide sequence ID" value="XM_010703339.1"/>
</dbReference>
<evidence type="ECO:0008006" key="4">
    <source>
        <dbReference type="Google" id="ProtNLM"/>
    </source>
</evidence>
<protein>
    <recommendedName>
        <fullName evidence="4">Endoplasmic reticulum transmembrane protein</fullName>
    </recommendedName>
</protein>
<dbReference type="VEuPathDB" id="TriTrypDB:LPAL13_310033300"/>
<evidence type="ECO:0000313" key="3">
    <source>
        <dbReference type="Proteomes" id="UP000063063"/>
    </source>
</evidence>
<keyword evidence="1" id="KW-0472">Membrane</keyword>